<dbReference type="Proteomes" id="UP000252519">
    <property type="component" value="Unassembled WGS sequence"/>
</dbReference>
<feature type="compositionally biased region" description="Basic and acidic residues" evidence="1">
    <location>
        <begin position="92"/>
        <end position="103"/>
    </location>
</feature>
<keyword evidence="3" id="KW-1185">Reference proteome</keyword>
<evidence type="ECO:0000313" key="2">
    <source>
        <dbReference type="EMBL" id="RCN39997.1"/>
    </source>
</evidence>
<evidence type="ECO:0000256" key="1">
    <source>
        <dbReference type="SAM" id="MobiDB-lite"/>
    </source>
</evidence>
<proteinExistence type="predicted"/>
<feature type="region of interest" description="Disordered" evidence="1">
    <location>
        <begin position="89"/>
        <end position="115"/>
    </location>
</feature>
<dbReference type="OrthoDB" id="5886559at2759"/>
<accession>A0A368GB62</accession>
<sequence>MDIFWPSVNSPERADFDMAQALKRLLIAKMRAKKLEDPTYAVLFVLVDKTTLRIRVDKTYYTIEEASIRFGISVDEILSEKARYHALVTTNSEKRKSNKRNGDMNEVPANKAPKL</sequence>
<gene>
    <name evidence="2" type="ORF">ANCCAN_14075</name>
</gene>
<protein>
    <submittedName>
        <fullName evidence="2">Uncharacterized protein</fullName>
    </submittedName>
</protein>
<dbReference type="EMBL" id="JOJR01000309">
    <property type="protein sequence ID" value="RCN39997.1"/>
    <property type="molecule type" value="Genomic_DNA"/>
</dbReference>
<dbReference type="AlphaFoldDB" id="A0A368GB62"/>
<organism evidence="2 3">
    <name type="scientific">Ancylostoma caninum</name>
    <name type="common">Dog hookworm</name>
    <dbReference type="NCBI Taxonomy" id="29170"/>
    <lineage>
        <taxon>Eukaryota</taxon>
        <taxon>Metazoa</taxon>
        <taxon>Ecdysozoa</taxon>
        <taxon>Nematoda</taxon>
        <taxon>Chromadorea</taxon>
        <taxon>Rhabditida</taxon>
        <taxon>Rhabditina</taxon>
        <taxon>Rhabditomorpha</taxon>
        <taxon>Strongyloidea</taxon>
        <taxon>Ancylostomatidae</taxon>
        <taxon>Ancylostomatinae</taxon>
        <taxon>Ancylostoma</taxon>
    </lineage>
</organism>
<evidence type="ECO:0000313" key="3">
    <source>
        <dbReference type="Proteomes" id="UP000252519"/>
    </source>
</evidence>
<comment type="caution">
    <text evidence="2">The sequence shown here is derived from an EMBL/GenBank/DDBJ whole genome shotgun (WGS) entry which is preliminary data.</text>
</comment>
<name>A0A368GB62_ANCCA</name>
<reference evidence="2 3" key="1">
    <citation type="submission" date="2014-10" db="EMBL/GenBank/DDBJ databases">
        <title>Draft genome of the hookworm Ancylostoma caninum.</title>
        <authorList>
            <person name="Mitreva M."/>
        </authorList>
    </citation>
    <scope>NUCLEOTIDE SEQUENCE [LARGE SCALE GENOMIC DNA]</scope>
    <source>
        <strain evidence="2 3">Baltimore</strain>
    </source>
</reference>